<gene>
    <name evidence="1" type="ORF">FOF47_R03782</name>
</gene>
<keyword evidence="2" id="KW-1185">Reference proteome</keyword>
<dbReference type="AlphaFoldDB" id="A0A6G1BGE0"/>
<protein>
    <submittedName>
        <fullName evidence="1">LORF2 protein</fullName>
    </submittedName>
</protein>
<comment type="caution">
    <text evidence="1">The sequence shown here is derived from an EMBL/GenBank/DDBJ whole genome shotgun (WGS) entry which is preliminary data.</text>
</comment>
<dbReference type="Proteomes" id="UP000475037">
    <property type="component" value="Unassembled WGS sequence"/>
</dbReference>
<dbReference type="EMBL" id="VOAJ01000540">
    <property type="protein sequence ID" value="KAF0886882.1"/>
    <property type="molecule type" value="Genomic_DNA"/>
</dbReference>
<sequence length="125" mass="14423">ANKHMKRCATSLVTKEMQIKTTIRYHFTSPPRMVVIKIRIMRKKKKIIWRRYGETKTPATRLIKCKTVLPIWLGIVPQQVKHRITRDPASPLLDIYSTELETGTRADICKPMFTAALFTVAKSGK</sequence>
<organism evidence="1 2">
    <name type="scientific">Crocuta crocuta</name>
    <name type="common">Spotted hyena</name>
    <dbReference type="NCBI Taxonomy" id="9678"/>
    <lineage>
        <taxon>Eukaryota</taxon>
        <taxon>Metazoa</taxon>
        <taxon>Chordata</taxon>
        <taxon>Craniata</taxon>
        <taxon>Vertebrata</taxon>
        <taxon>Euteleostomi</taxon>
        <taxon>Mammalia</taxon>
        <taxon>Eutheria</taxon>
        <taxon>Laurasiatheria</taxon>
        <taxon>Carnivora</taxon>
        <taxon>Feliformia</taxon>
        <taxon>Hyaenidae</taxon>
        <taxon>Crocuta</taxon>
    </lineage>
</organism>
<feature type="non-terminal residue" evidence="1">
    <location>
        <position position="125"/>
    </location>
</feature>
<name>A0A6G1BGE0_CROCR</name>
<evidence type="ECO:0000313" key="1">
    <source>
        <dbReference type="EMBL" id="KAF0886882.1"/>
    </source>
</evidence>
<evidence type="ECO:0000313" key="2">
    <source>
        <dbReference type="Proteomes" id="UP000475037"/>
    </source>
</evidence>
<accession>A0A6G1BGE0</accession>
<reference evidence="1 2" key="1">
    <citation type="submission" date="2019-11" db="EMBL/GenBank/DDBJ databases">
        <authorList>
            <person name="Yang C."/>
            <person name="Li F."/>
        </authorList>
    </citation>
    <scope>NUCLEOTIDE SEQUENCE [LARGE SCALE GENOMIC DNA]</scope>
    <source>
        <strain evidence="1">KB4526</strain>
        <tissue evidence="1">Muscle</tissue>
    </source>
</reference>
<proteinExistence type="predicted"/>
<feature type="non-terminal residue" evidence="1">
    <location>
        <position position="1"/>
    </location>
</feature>